<dbReference type="Pfam" id="PF16188">
    <property type="entry name" value="Peptidase_M24_C"/>
    <property type="match status" value="1"/>
</dbReference>
<keyword evidence="3 7" id="KW-0378">Hydrolase</keyword>
<keyword evidence="8" id="KW-1185">Reference proteome</keyword>
<dbReference type="Pfam" id="PF01321">
    <property type="entry name" value="Creatinase_N"/>
    <property type="match status" value="1"/>
</dbReference>
<dbReference type="InterPro" id="IPR000587">
    <property type="entry name" value="Creatinase_N"/>
</dbReference>
<evidence type="ECO:0000256" key="2">
    <source>
        <dbReference type="ARBA" id="ARBA00022723"/>
    </source>
</evidence>
<keyword evidence="2" id="KW-0479">Metal-binding</keyword>
<dbReference type="GO" id="GO:0070006">
    <property type="term" value="F:metalloaminopeptidase activity"/>
    <property type="evidence" value="ECO:0007669"/>
    <property type="project" value="InterPro"/>
</dbReference>
<dbReference type="AlphaFoldDB" id="A0A1A7C139"/>
<dbReference type="RefSeq" id="WP_065307811.1">
    <property type="nucleotide sequence ID" value="NZ_LOCQ01000053.1"/>
</dbReference>
<dbReference type="PANTHER" id="PTHR43763:SF6">
    <property type="entry name" value="XAA-PRO AMINOPEPTIDASE 1"/>
    <property type="match status" value="1"/>
</dbReference>
<dbReference type="Pfam" id="PF16189">
    <property type="entry name" value="Creatinase_N_2"/>
    <property type="match status" value="1"/>
</dbReference>
<dbReference type="SUPFAM" id="SSF53092">
    <property type="entry name" value="Creatinase/prolidase N-terminal domain"/>
    <property type="match status" value="1"/>
</dbReference>
<dbReference type="InterPro" id="IPR036005">
    <property type="entry name" value="Creatinase/aminopeptidase-like"/>
</dbReference>
<dbReference type="InterPro" id="IPR000994">
    <property type="entry name" value="Pept_M24"/>
</dbReference>
<feature type="domain" description="Peptidase M24 C-terminal" evidence="6">
    <location>
        <begin position="547"/>
        <end position="608"/>
    </location>
</feature>
<protein>
    <submittedName>
        <fullName evidence="7">Xaa-Pro aminopeptidase</fullName>
        <ecNumber evidence="7">3.4.11.9</ecNumber>
    </submittedName>
</protein>
<keyword evidence="7" id="KW-0031">Aminopeptidase</keyword>
<dbReference type="Gene3D" id="3.90.230.10">
    <property type="entry name" value="Creatinase/methionine aminopeptidase superfamily"/>
    <property type="match status" value="1"/>
</dbReference>
<dbReference type="FunFam" id="3.90.230.10:FF:000004">
    <property type="entry name" value="xaa-Pro aminopeptidase 1 isoform X1"/>
    <property type="match status" value="1"/>
</dbReference>
<dbReference type="Gene3D" id="3.40.350.10">
    <property type="entry name" value="Creatinase/prolidase N-terminal domain"/>
    <property type="match status" value="2"/>
</dbReference>
<dbReference type="Proteomes" id="UP000092713">
    <property type="component" value="Unassembled WGS sequence"/>
</dbReference>
<dbReference type="GO" id="GO:0046872">
    <property type="term" value="F:metal ion binding"/>
    <property type="evidence" value="ECO:0007669"/>
    <property type="project" value="UniProtKB-KW"/>
</dbReference>
<organism evidence="7 8">
    <name type="scientific">Janthinobacterium psychrotolerans</name>
    <dbReference type="NCBI Taxonomy" id="1747903"/>
    <lineage>
        <taxon>Bacteria</taxon>
        <taxon>Pseudomonadati</taxon>
        <taxon>Pseudomonadota</taxon>
        <taxon>Betaproteobacteria</taxon>
        <taxon>Burkholderiales</taxon>
        <taxon>Oxalobacteraceae</taxon>
        <taxon>Janthinobacterium</taxon>
    </lineage>
</organism>
<comment type="similarity">
    <text evidence="1">Belongs to the peptidase M24B family.</text>
</comment>
<comment type="caution">
    <text evidence="7">The sequence shown here is derived from an EMBL/GenBank/DDBJ whole genome shotgun (WGS) entry which is preliminary data.</text>
</comment>
<evidence type="ECO:0000259" key="6">
    <source>
        <dbReference type="Pfam" id="PF16188"/>
    </source>
</evidence>
<feature type="domain" description="Peptidase M24" evidence="4">
    <location>
        <begin position="319"/>
        <end position="536"/>
    </location>
</feature>
<evidence type="ECO:0000259" key="4">
    <source>
        <dbReference type="Pfam" id="PF00557"/>
    </source>
</evidence>
<dbReference type="GO" id="GO:0005737">
    <property type="term" value="C:cytoplasm"/>
    <property type="evidence" value="ECO:0007669"/>
    <property type="project" value="UniProtKB-ARBA"/>
</dbReference>
<dbReference type="InterPro" id="IPR050422">
    <property type="entry name" value="X-Pro_aminopeptidase_P"/>
</dbReference>
<dbReference type="InterPro" id="IPR033740">
    <property type="entry name" value="Pept_M24B"/>
</dbReference>
<dbReference type="CDD" id="cd01085">
    <property type="entry name" value="APP"/>
    <property type="match status" value="1"/>
</dbReference>
<reference evidence="7 8" key="1">
    <citation type="submission" date="2016-04" db="EMBL/GenBank/DDBJ databases">
        <title>Draft genome sequence of Janthinobacterium psychrotolerans sp. nov., isolated from freshwater sediments in Denmark.</title>
        <authorList>
            <person name="Gong X."/>
            <person name="Skrivergaard S."/>
            <person name="Korsgaard B.S."/>
            <person name="Schreiber L."/>
            <person name="Marshall I.P."/>
            <person name="Finster K."/>
            <person name="Schramm A."/>
        </authorList>
    </citation>
    <scope>NUCLEOTIDE SEQUENCE [LARGE SCALE GENOMIC DNA]</scope>
    <source>
        <strain evidence="7 8">S3-2</strain>
    </source>
</reference>
<sequence>MQTPAASHSHSNPASRLTLLRAAMRAQQIDALVVPSADPHLSEYLPAHWQGRQWLSGFTGSVGTLVVMQDFAGLWTDGRYWEQAETELAGSGIVLKKIPSGASVLFIDWLGSTMQAGQTVAVDGAVLGLANARLLRQALAADVTLRTDIDLLDAVWAERPSMPAAAIFEHGAPYPALPRVEKLAALRASMAAHGASHHVVSTLDDIAWLFNLRGADVSYNPVFLAHALVGPQRATLFVADGKLPADLRAALEEQGVDVAPYALAASALAALPAGASLLLDPRRVTYGTRQAVADGVRVIEAINPTTLAKSRKTDSEAAHVRAAMEQDGAALCEFFSWLDATLADPQRTPLTEIGVDERLSACRARRAGFVSPSFGTIAGFNAHGAIMHYHAQAGSEATIEGDGLLLIDSGGQYLGGTTDITRVVPVGAITAQHKRDFTLVLRSMIALSRAQFPRGVKSPMLDAIARAPLWAEGIDFGHGTGHGVGFFLNVHEGPQSISQSAMPEPQTAMEAGMITSVEPGIYRPGQWGIRIENLVLNVAAPSSQFGEFLTFETLTLCPIDTRCVERSLLRDDEAAWLNAYHATVRARLAPHLATDAPALAWLEQRTGAI</sequence>
<name>A0A1A7C139_9BURK</name>
<dbReference type="OrthoDB" id="9806388at2"/>
<evidence type="ECO:0000256" key="3">
    <source>
        <dbReference type="ARBA" id="ARBA00022801"/>
    </source>
</evidence>
<dbReference type="STRING" id="1747903.ASR47_101051"/>
<dbReference type="EMBL" id="LOCQ01000053">
    <property type="protein sequence ID" value="OBV39462.1"/>
    <property type="molecule type" value="Genomic_DNA"/>
</dbReference>
<evidence type="ECO:0000313" key="8">
    <source>
        <dbReference type="Proteomes" id="UP000092713"/>
    </source>
</evidence>
<keyword evidence="7" id="KW-0645">Protease</keyword>
<dbReference type="InterPro" id="IPR032416">
    <property type="entry name" value="Peptidase_M24_C"/>
</dbReference>
<proteinExistence type="inferred from homology"/>
<gene>
    <name evidence="7" type="ORF">ASR47_101051</name>
</gene>
<evidence type="ECO:0000256" key="1">
    <source>
        <dbReference type="ARBA" id="ARBA00008766"/>
    </source>
</evidence>
<dbReference type="SUPFAM" id="SSF55920">
    <property type="entry name" value="Creatinase/aminopeptidase"/>
    <property type="match status" value="1"/>
</dbReference>
<dbReference type="EC" id="3.4.11.9" evidence="7"/>
<dbReference type="Pfam" id="PF00557">
    <property type="entry name" value="Peptidase_M24"/>
    <property type="match status" value="1"/>
</dbReference>
<accession>A0A1A7C139</accession>
<feature type="domain" description="Creatinase N-terminal" evidence="5">
    <location>
        <begin position="16"/>
        <end position="141"/>
    </location>
</feature>
<dbReference type="PANTHER" id="PTHR43763">
    <property type="entry name" value="XAA-PRO AMINOPEPTIDASE 1"/>
    <property type="match status" value="1"/>
</dbReference>
<evidence type="ECO:0000313" key="7">
    <source>
        <dbReference type="EMBL" id="OBV39462.1"/>
    </source>
</evidence>
<dbReference type="PATRIC" id="fig|1747903.4.peg.3061"/>
<dbReference type="InterPro" id="IPR029149">
    <property type="entry name" value="Creatin/AminoP/Spt16_N"/>
</dbReference>
<evidence type="ECO:0000259" key="5">
    <source>
        <dbReference type="Pfam" id="PF01321"/>
    </source>
</evidence>